<keyword evidence="16" id="KW-1185">Reference proteome</keyword>
<evidence type="ECO:0000313" key="15">
    <source>
        <dbReference type="EMBL" id="MFC0046991.1"/>
    </source>
</evidence>
<keyword evidence="12 13" id="KW-0472">Membrane</keyword>
<evidence type="ECO:0000256" key="10">
    <source>
        <dbReference type="ARBA" id="ARBA00022989"/>
    </source>
</evidence>
<feature type="transmembrane region" description="Helical" evidence="13">
    <location>
        <begin position="483"/>
        <end position="501"/>
    </location>
</feature>
<keyword evidence="9" id="KW-0067">ATP-binding</keyword>
<keyword evidence="10 13" id="KW-1133">Transmembrane helix</keyword>
<dbReference type="Pfam" id="PF02702">
    <property type="entry name" value="KdpD"/>
    <property type="match status" value="1"/>
</dbReference>
<dbReference type="InterPro" id="IPR038318">
    <property type="entry name" value="KdpD_sf"/>
</dbReference>
<evidence type="ECO:0000256" key="11">
    <source>
        <dbReference type="ARBA" id="ARBA00023012"/>
    </source>
</evidence>
<keyword evidence="4" id="KW-0597">Phosphoprotein</keyword>
<sequence>MSSTRYPSQHQYSASKPDLRRQQADALLKSLTPSGGQLKIFLGASPGVGKTCAMLEAARELQQQGVSVLVGLIETHGRSHTAALLSDFPLLPRREVEYQGQLLTEFDLDTALAQKPKLILVDELAHSNIPGSRHKRRYQDIAELLEAGIDVYTTMNIQHVASLNDLVLQVSGVRVRETVPDQFIDDAHQLVFVDLEPAHLLQRLAQGKVYLGDFATQAQQQFFQLETLTALREMAIKLVMHHVDSQLKTEQQAKATSQDYTIADKLLVLISSRRDHEYLIRIGRRVAEKRQVPWVVVWVDTGAMQYQAQQQRLQAAFALARELGASTDVLRGPSTLQTIGPYITEQRISAVLVGAGTLRWWQPWRKPLYQQLVNSGLPLEVSVYRADACSHAELPLPASPFGQTTGYGVGALLMALASAVALVLHRVLDNDNLVLIYVLAVVACGLKYGARPAIFTAVLSFFSFNFFLTEPYFSFNVNKSDDLATLIFMLVIGMVCGPAASKIRQQLLLLKAANRFSEFQRDFAARLTVVHQTEELAQVLAAQLSSALQAPVHLAIKAENQWQLLPTATGPLLPIDGAVLDWCRQHQAMAGRFSDTLNASVWTAQPLIVQQQAVAVLMVRFPTQQAVLRPDDERLITSLLQQAGSVWQRISLSSELESSRVKAEMEQLRSALLSSVSHDLRSPLSAMMGSAESLLVLEQQISAADRHELLQTILSESQRLDRYIQNLLDMTRLGHGQLKLERDWVSVNDILASARQRLKRFFPQQELLCQVSAELPPLFVHAALLEQALFNILENAARYSPPDVPIVVTAELRTDKGHRCCHIEIEDQGPGIATDLREKVFDMFYVVADGDSKRHNTGMGLAICRGMIGAHGGTVEARAAKSGQGSCFVVELPLPAQCREAQEEMV</sequence>
<dbReference type="EC" id="2.7.13.3" evidence="3"/>
<dbReference type="SMART" id="SM00388">
    <property type="entry name" value="HisKA"/>
    <property type="match status" value="1"/>
</dbReference>
<dbReference type="Gene3D" id="3.30.450.40">
    <property type="match status" value="1"/>
</dbReference>
<dbReference type="Gene3D" id="3.40.50.300">
    <property type="entry name" value="P-loop containing nucleotide triphosphate hydrolases"/>
    <property type="match status" value="1"/>
</dbReference>
<protein>
    <recommendedName>
        <fullName evidence="3">histidine kinase</fullName>
        <ecNumber evidence="3">2.7.13.3</ecNumber>
    </recommendedName>
</protein>
<dbReference type="InterPro" id="IPR003594">
    <property type="entry name" value="HATPase_dom"/>
</dbReference>
<dbReference type="PRINTS" id="PR00344">
    <property type="entry name" value="BCTRLSENSOR"/>
</dbReference>
<dbReference type="Proteomes" id="UP001589813">
    <property type="component" value="Unassembled WGS sequence"/>
</dbReference>
<dbReference type="InterPro" id="IPR005467">
    <property type="entry name" value="His_kinase_dom"/>
</dbReference>
<gene>
    <name evidence="15" type="ORF">ACFFJP_01650</name>
</gene>
<feature type="domain" description="Histidine kinase" evidence="14">
    <location>
        <begin position="675"/>
        <end position="896"/>
    </location>
</feature>
<comment type="subcellular location">
    <subcellularLocation>
        <location evidence="2">Membrane</location>
        <topology evidence="2">Multi-pass membrane protein</topology>
    </subcellularLocation>
</comment>
<keyword evidence="8" id="KW-0418">Kinase</keyword>
<evidence type="ECO:0000313" key="16">
    <source>
        <dbReference type="Proteomes" id="UP001589813"/>
    </source>
</evidence>
<dbReference type="InterPro" id="IPR003661">
    <property type="entry name" value="HisK_dim/P_dom"/>
</dbReference>
<dbReference type="Gene3D" id="1.10.287.130">
    <property type="match status" value="1"/>
</dbReference>
<comment type="catalytic activity">
    <reaction evidence="1">
        <text>ATP + protein L-histidine = ADP + protein N-phospho-L-histidine.</text>
        <dbReference type="EC" id="2.7.13.3"/>
    </reaction>
</comment>
<keyword evidence="7" id="KW-0547">Nucleotide-binding</keyword>
<evidence type="ECO:0000256" key="13">
    <source>
        <dbReference type="SAM" id="Phobius"/>
    </source>
</evidence>
<name>A0ABV6B7Z2_9GAMM</name>
<dbReference type="SUPFAM" id="SSF55874">
    <property type="entry name" value="ATPase domain of HSP90 chaperone/DNA topoisomerase II/histidine kinase"/>
    <property type="match status" value="1"/>
</dbReference>
<dbReference type="RefSeq" id="WP_377239793.1">
    <property type="nucleotide sequence ID" value="NZ_JBHLXP010000001.1"/>
</dbReference>
<dbReference type="InterPro" id="IPR036097">
    <property type="entry name" value="HisK_dim/P_sf"/>
</dbReference>
<dbReference type="Pfam" id="PF02518">
    <property type="entry name" value="HATPase_c"/>
    <property type="match status" value="1"/>
</dbReference>
<dbReference type="InterPro" id="IPR003852">
    <property type="entry name" value="Sig_transdc_His_kinase_KdpD_N"/>
</dbReference>
<dbReference type="CDD" id="cd00082">
    <property type="entry name" value="HisKA"/>
    <property type="match status" value="1"/>
</dbReference>
<dbReference type="PANTHER" id="PTHR45569:SF1">
    <property type="entry name" value="SENSOR PROTEIN KDPD"/>
    <property type="match status" value="1"/>
</dbReference>
<dbReference type="EMBL" id="JBHLXP010000001">
    <property type="protein sequence ID" value="MFC0046991.1"/>
    <property type="molecule type" value="Genomic_DNA"/>
</dbReference>
<accession>A0ABV6B7Z2</accession>
<comment type="caution">
    <text evidence="15">The sequence shown here is derived from an EMBL/GenBank/DDBJ whole genome shotgun (WGS) entry which is preliminary data.</text>
</comment>
<dbReference type="PROSITE" id="PS50109">
    <property type="entry name" value="HIS_KIN"/>
    <property type="match status" value="1"/>
</dbReference>
<dbReference type="SUPFAM" id="SSF47384">
    <property type="entry name" value="Homodimeric domain of signal transducing histidine kinase"/>
    <property type="match status" value="1"/>
</dbReference>
<keyword evidence="5" id="KW-0808">Transferase</keyword>
<evidence type="ECO:0000256" key="3">
    <source>
        <dbReference type="ARBA" id="ARBA00012438"/>
    </source>
</evidence>
<evidence type="ECO:0000256" key="8">
    <source>
        <dbReference type="ARBA" id="ARBA00022777"/>
    </source>
</evidence>
<feature type="transmembrane region" description="Helical" evidence="13">
    <location>
        <begin position="436"/>
        <end position="463"/>
    </location>
</feature>
<dbReference type="SMART" id="SM00387">
    <property type="entry name" value="HATPase_c"/>
    <property type="match status" value="1"/>
</dbReference>
<dbReference type="InterPro" id="IPR025201">
    <property type="entry name" value="KdpD_TM"/>
</dbReference>
<feature type="transmembrane region" description="Helical" evidence="13">
    <location>
        <begin position="405"/>
        <end position="424"/>
    </location>
</feature>
<proteinExistence type="predicted"/>
<evidence type="ECO:0000256" key="12">
    <source>
        <dbReference type="ARBA" id="ARBA00023136"/>
    </source>
</evidence>
<organism evidence="15 16">
    <name type="scientific">Rheinheimera tilapiae</name>
    <dbReference type="NCBI Taxonomy" id="875043"/>
    <lineage>
        <taxon>Bacteria</taxon>
        <taxon>Pseudomonadati</taxon>
        <taxon>Pseudomonadota</taxon>
        <taxon>Gammaproteobacteria</taxon>
        <taxon>Chromatiales</taxon>
        <taxon>Chromatiaceae</taxon>
        <taxon>Rheinheimera</taxon>
    </lineage>
</organism>
<keyword evidence="6 13" id="KW-0812">Transmembrane</keyword>
<evidence type="ECO:0000256" key="2">
    <source>
        <dbReference type="ARBA" id="ARBA00004141"/>
    </source>
</evidence>
<dbReference type="InterPro" id="IPR029016">
    <property type="entry name" value="GAF-like_dom_sf"/>
</dbReference>
<dbReference type="Pfam" id="PF00512">
    <property type="entry name" value="HisKA"/>
    <property type="match status" value="1"/>
</dbReference>
<evidence type="ECO:0000256" key="9">
    <source>
        <dbReference type="ARBA" id="ARBA00022840"/>
    </source>
</evidence>
<dbReference type="SUPFAM" id="SSF52540">
    <property type="entry name" value="P-loop containing nucleoside triphosphate hydrolases"/>
    <property type="match status" value="1"/>
</dbReference>
<dbReference type="InterPro" id="IPR036890">
    <property type="entry name" value="HATPase_C_sf"/>
</dbReference>
<evidence type="ECO:0000256" key="5">
    <source>
        <dbReference type="ARBA" id="ARBA00022679"/>
    </source>
</evidence>
<dbReference type="InterPro" id="IPR052023">
    <property type="entry name" value="Histidine_kinase_KdpD"/>
</dbReference>
<evidence type="ECO:0000256" key="4">
    <source>
        <dbReference type="ARBA" id="ARBA00022553"/>
    </source>
</evidence>
<evidence type="ECO:0000256" key="1">
    <source>
        <dbReference type="ARBA" id="ARBA00000085"/>
    </source>
</evidence>
<dbReference type="Gene3D" id="1.20.120.620">
    <property type="entry name" value="Backbone structure of the membrane domain of e. Coli histidine kinase receptor kdpd"/>
    <property type="match status" value="1"/>
</dbReference>
<evidence type="ECO:0000256" key="6">
    <source>
        <dbReference type="ARBA" id="ARBA00022692"/>
    </source>
</evidence>
<keyword evidence="11" id="KW-0902">Two-component regulatory system</keyword>
<dbReference type="InterPro" id="IPR004358">
    <property type="entry name" value="Sig_transdc_His_kin-like_C"/>
</dbReference>
<dbReference type="Pfam" id="PF13493">
    <property type="entry name" value="DUF4118"/>
    <property type="match status" value="1"/>
</dbReference>
<reference evidence="15 16" key="1">
    <citation type="submission" date="2024-09" db="EMBL/GenBank/DDBJ databases">
        <authorList>
            <person name="Sun Q."/>
            <person name="Mori K."/>
        </authorList>
    </citation>
    <scope>NUCLEOTIDE SEQUENCE [LARGE SCALE GENOMIC DNA]</scope>
    <source>
        <strain evidence="15 16">KCTC 23315</strain>
    </source>
</reference>
<evidence type="ECO:0000256" key="7">
    <source>
        <dbReference type="ARBA" id="ARBA00022741"/>
    </source>
</evidence>
<dbReference type="PANTHER" id="PTHR45569">
    <property type="entry name" value="SENSOR PROTEIN KDPD"/>
    <property type="match status" value="1"/>
</dbReference>
<evidence type="ECO:0000259" key="14">
    <source>
        <dbReference type="PROSITE" id="PS50109"/>
    </source>
</evidence>
<dbReference type="Gene3D" id="3.30.565.10">
    <property type="entry name" value="Histidine kinase-like ATPase, C-terminal domain"/>
    <property type="match status" value="1"/>
</dbReference>
<dbReference type="InterPro" id="IPR027417">
    <property type="entry name" value="P-loop_NTPase"/>
</dbReference>